<dbReference type="Gene3D" id="1.10.1740.10">
    <property type="match status" value="1"/>
</dbReference>
<evidence type="ECO:0000313" key="9">
    <source>
        <dbReference type="Proteomes" id="UP000249577"/>
    </source>
</evidence>
<keyword evidence="2" id="KW-0805">Transcription regulation</keyword>
<feature type="domain" description="RNA polymerase sigma-70 region 4" evidence="7">
    <location>
        <begin position="125"/>
        <end position="172"/>
    </location>
</feature>
<dbReference type="InterPro" id="IPR007630">
    <property type="entry name" value="RNA_pol_sigma70_r4"/>
</dbReference>
<keyword evidence="5" id="KW-0804">Transcription</keyword>
<gene>
    <name evidence="8" type="ORF">DI565_03815</name>
</gene>
<dbReference type="PANTHER" id="PTHR43133:SF32">
    <property type="entry name" value="BLR3042 PROTEIN"/>
    <property type="match status" value="1"/>
</dbReference>
<comment type="caution">
    <text evidence="8">The sequence shown here is derived from an EMBL/GenBank/DDBJ whole genome shotgun (WGS) entry which is preliminary data.</text>
</comment>
<evidence type="ECO:0000256" key="3">
    <source>
        <dbReference type="ARBA" id="ARBA00023082"/>
    </source>
</evidence>
<dbReference type="SUPFAM" id="SSF88946">
    <property type="entry name" value="Sigma2 domain of RNA polymerase sigma factors"/>
    <property type="match status" value="1"/>
</dbReference>
<keyword evidence="4" id="KW-0238">DNA-binding</keyword>
<dbReference type="Pfam" id="PF04545">
    <property type="entry name" value="Sigma70_r4"/>
    <property type="match status" value="1"/>
</dbReference>
<dbReference type="GO" id="GO:0006352">
    <property type="term" value="P:DNA-templated transcription initiation"/>
    <property type="evidence" value="ECO:0007669"/>
    <property type="project" value="InterPro"/>
</dbReference>
<proteinExistence type="inferred from homology"/>
<dbReference type="InterPro" id="IPR039425">
    <property type="entry name" value="RNA_pol_sigma-70-like"/>
</dbReference>
<evidence type="ECO:0000259" key="6">
    <source>
        <dbReference type="Pfam" id="PF04542"/>
    </source>
</evidence>
<dbReference type="NCBIfam" id="TIGR02937">
    <property type="entry name" value="sigma70-ECF"/>
    <property type="match status" value="1"/>
</dbReference>
<dbReference type="Proteomes" id="UP000249577">
    <property type="component" value="Unassembled WGS sequence"/>
</dbReference>
<sequence>MTDVSDEILIERIAGGDRAAMRTLYARHSTRVLRFLIRLVRDQSRAEDLMSDAFFDVWRQASRFEGRSSVSTWILSIARFKALSAMRKPAERELEPEIAEAVEDYADTPEVTIQKASKATALRRCLEKLSAEHREVVDLVYYHERNVEEASQILGVPAATVKTRMFYARKRLAELMAAAGLERGWP</sequence>
<comment type="similarity">
    <text evidence="1">Belongs to the sigma-70 factor family. ECF subfamily.</text>
</comment>
<dbReference type="PANTHER" id="PTHR43133">
    <property type="entry name" value="RNA POLYMERASE ECF-TYPE SIGMA FACTO"/>
    <property type="match status" value="1"/>
</dbReference>
<accession>A0A2W5KTM5</accession>
<dbReference type="GO" id="GO:0016987">
    <property type="term" value="F:sigma factor activity"/>
    <property type="evidence" value="ECO:0007669"/>
    <property type="project" value="UniProtKB-KW"/>
</dbReference>
<feature type="domain" description="RNA polymerase sigma-70 region 2" evidence="6">
    <location>
        <begin position="24"/>
        <end position="88"/>
    </location>
</feature>
<name>A0A2W5KTM5_ANCNO</name>
<evidence type="ECO:0000256" key="4">
    <source>
        <dbReference type="ARBA" id="ARBA00023125"/>
    </source>
</evidence>
<dbReference type="Gene3D" id="1.10.10.10">
    <property type="entry name" value="Winged helix-like DNA-binding domain superfamily/Winged helix DNA-binding domain"/>
    <property type="match status" value="1"/>
</dbReference>
<dbReference type="InterPro" id="IPR013325">
    <property type="entry name" value="RNA_pol_sigma_r2"/>
</dbReference>
<evidence type="ECO:0000256" key="5">
    <source>
        <dbReference type="ARBA" id="ARBA00023163"/>
    </source>
</evidence>
<dbReference type="NCBIfam" id="NF009168">
    <property type="entry name" value="PRK12515.1"/>
    <property type="match status" value="1"/>
</dbReference>
<evidence type="ECO:0000256" key="2">
    <source>
        <dbReference type="ARBA" id="ARBA00023015"/>
    </source>
</evidence>
<reference evidence="8 9" key="1">
    <citation type="submission" date="2017-08" db="EMBL/GenBank/DDBJ databases">
        <title>Infants hospitalized years apart are colonized by the same room-sourced microbial strains.</title>
        <authorList>
            <person name="Brooks B."/>
            <person name="Olm M.R."/>
            <person name="Firek B.A."/>
            <person name="Baker R."/>
            <person name="Thomas B.C."/>
            <person name="Morowitz M.J."/>
            <person name="Banfield J.F."/>
        </authorList>
    </citation>
    <scope>NUCLEOTIDE SEQUENCE [LARGE SCALE GENOMIC DNA]</scope>
    <source>
        <strain evidence="8">S2_005_003_R2_43</strain>
    </source>
</reference>
<dbReference type="InterPro" id="IPR036388">
    <property type="entry name" value="WH-like_DNA-bd_sf"/>
</dbReference>
<evidence type="ECO:0000259" key="7">
    <source>
        <dbReference type="Pfam" id="PF04545"/>
    </source>
</evidence>
<dbReference type="InterPro" id="IPR007627">
    <property type="entry name" value="RNA_pol_sigma70_r2"/>
</dbReference>
<keyword evidence="3" id="KW-0731">Sigma factor</keyword>
<dbReference type="InterPro" id="IPR013324">
    <property type="entry name" value="RNA_pol_sigma_r3/r4-like"/>
</dbReference>
<dbReference type="EMBL" id="QFPN01000002">
    <property type="protein sequence ID" value="PZQ18185.1"/>
    <property type="molecule type" value="Genomic_DNA"/>
</dbReference>
<dbReference type="SUPFAM" id="SSF88659">
    <property type="entry name" value="Sigma3 and sigma4 domains of RNA polymerase sigma factors"/>
    <property type="match status" value="1"/>
</dbReference>
<organism evidence="8 9">
    <name type="scientific">Ancylobacter novellus</name>
    <name type="common">Thiobacillus novellus</name>
    <dbReference type="NCBI Taxonomy" id="921"/>
    <lineage>
        <taxon>Bacteria</taxon>
        <taxon>Pseudomonadati</taxon>
        <taxon>Pseudomonadota</taxon>
        <taxon>Alphaproteobacteria</taxon>
        <taxon>Hyphomicrobiales</taxon>
        <taxon>Xanthobacteraceae</taxon>
        <taxon>Ancylobacter</taxon>
    </lineage>
</organism>
<dbReference type="GO" id="GO:0003677">
    <property type="term" value="F:DNA binding"/>
    <property type="evidence" value="ECO:0007669"/>
    <property type="project" value="InterPro"/>
</dbReference>
<dbReference type="Pfam" id="PF04542">
    <property type="entry name" value="Sigma70_r2"/>
    <property type="match status" value="1"/>
</dbReference>
<dbReference type="AlphaFoldDB" id="A0A2W5KTM5"/>
<evidence type="ECO:0000256" key="1">
    <source>
        <dbReference type="ARBA" id="ARBA00010641"/>
    </source>
</evidence>
<evidence type="ECO:0000313" key="8">
    <source>
        <dbReference type="EMBL" id="PZQ18185.1"/>
    </source>
</evidence>
<dbReference type="InterPro" id="IPR014284">
    <property type="entry name" value="RNA_pol_sigma-70_dom"/>
</dbReference>
<dbReference type="CDD" id="cd06171">
    <property type="entry name" value="Sigma70_r4"/>
    <property type="match status" value="1"/>
</dbReference>
<protein>
    <submittedName>
        <fullName evidence="8">RNA polymerase subunit sigma</fullName>
    </submittedName>
</protein>